<dbReference type="Pfam" id="PF00106">
    <property type="entry name" value="adh_short"/>
    <property type="match status" value="1"/>
</dbReference>
<dbReference type="PANTHER" id="PTHR43157:SF31">
    <property type="entry name" value="PHOSPHATIDYLINOSITOL-GLYCAN BIOSYNTHESIS CLASS F PROTEIN"/>
    <property type="match status" value="1"/>
</dbReference>
<dbReference type="GO" id="GO:0016491">
    <property type="term" value="F:oxidoreductase activity"/>
    <property type="evidence" value="ECO:0007669"/>
    <property type="project" value="UniProtKB-KW"/>
</dbReference>
<sequence length="415" mass="44893">MITPARAIVLILSPIIFHVITFRSDEVVSLLLQMTASGLNQIGGASIVASPPAVMYQIFVCFASLFYAVWGGTSTRRSSLALALFAVTLGTLKQCVDGDHFLPSYSRDALLASGRNMEGKTVLVTGGNSGVGFATASTMYALGAEVVIACRSESRCNAAVSKIKAEHGSNRSGSITPATLDLSSFKSVDDFTPPVQIDYLFLNAGFATPPARSLTVDGYETGLQTMHFSHFHLTQGLLASGGLSGGSRVVATSSAASQFGNFDRSLFEDKEGEGDLRGEVTKATNPMMMYGRAKLANLLYMKELYKRYESSGLTTCSCHIGAVATSIWDMPEIVSFLQPLVDWYVSKTMRTLEEGSRILLRCALDRKEVVGEGNYLDGMGFVRDSKWMSDNSKDDKLAKRLWEVSEIVVDKHVGE</sequence>
<accession>A0A9W7GGA9</accession>
<keyword evidence="2" id="KW-0812">Transmembrane</keyword>
<dbReference type="InterPro" id="IPR002347">
    <property type="entry name" value="SDR_fam"/>
</dbReference>
<dbReference type="SUPFAM" id="SSF51735">
    <property type="entry name" value="NAD(P)-binding Rossmann-fold domains"/>
    <property type="match status" value="1"/>
</dbReference>
<comment type="caution">
    <text evidence="3">The sequence shown here is derived from an EMBL/GenBank/DDBJ whole genome shotgun (WGS) entry which is preliminary data.</text>
</comment>
<organism evidence="3 4">
    <name type="scientific">Triparma columacea</name>
    <dbReference type="NCBI Taxonomy" id="722753"/>
    <lineage>
        <taxon>Eukaryota</taxon>
        <taxon>Sar</taxon>
        <taxon>Stramenopiles</taxon>
        <taxon>Ochrophyta</taxon>
        <taxon>Bolidophyceae</taxon>
        <taxon>Parmales</taxon>
        <taxon>Triparmaceae</taxon>
        <taxon>Triparma</taxon>
    </lineage>
</organism>
<dbReference type="EMBL" id="BRYA01001450">
    <property type="protein sequence ID" value="GMI43237.1"/>
    <property type="molecule type" value="Genomic_DNA"/>
</dbReference>
<keyword evidence="1" id="KW-0560">Oxidoreductase</keyword>
<proteinExistence type="predicted"/>
<keyword evidence="2" id="KW-1133">Transmembrane helix</keyword>
<reference evidence="4" key="1">
    <citation type="journal article" date="2023" name="Commun. Biol.">
        <title>Genome analysis of Parmales, the sister group of diatoms, reveals the evolutionary specialization of diatoms from phago-mixotrophs to photoautotrophs.</title>
        <authorList>
            <person name="Ban H."/>
            <person name="Sato S."/>
            <person name="Yoshikawa S."/>
            <person name="Yamada K."/>
            <person name="Nakamura Y."/>
            <person name="Ichinomiya M."/>
            <person name="Sato N."/>
            <person name="Blanc-Mathieu R."/>
            <person name="Endo H."/>
            <person name="Kuwata A."/>
            <person name="Ogata H."/>
        </authorList>
    </citation>
    <scope>NUCLEOTIDE SEQUENCE [LARGE SCALE GENOMIC DNA]</scope>
</reference>
<dbReference type="PANTHER" id="PTHR43157">
    <property type="entry name" value="PHOSPHATIDYLINOSITOL-GLYCAN BIOSYNTHESIS CLASS F PROTEIN-RELATED"/>
    <property type="match status" value="1"/>
</dbReference>
<feature type="transmembrane region" description="Helical" evidence="2">
    <location>
        <begin position="7"/>
        <end position="24"/>
    </location>
</feature>
<dbReference type="Proteomes" id="UP001165065">
    <property type="component" value="Unassembled WGS sequence"/>
</dbReference>
<keyword evidence="4" id="KW-1185">Reference proteome</keyword>
<evidence type="ECO:0000256" key="2">
    <source>
        <dbReference type="SAM" id="Phobius"/>
    </source>
</evidence>
<dbReference type="OrthoDB" id="157221at2759"/>
<evidence type="ECO:0000313" key="3">
    <source>
        <dbReference type="EMBL" id="GMI43237.1"/>
    </source>
</evidence>
<keyword evidence="2" id="KW-0472">Membrane</keyword>
<feature type="transmembrane region" description="Helical" evidence="2">
    <location>
        <begin position="53"/>
        <end position="70"/>
    </location>
</feature>
<name>A0A9W7GGA9_9STRA</name>
<evidence type="ECO:0000256" key="1">
    <source>
        <dbReference type="ARBA" id="ARBA00023002"/>
    </source>
</evidence>
<evidence type="ECO:0000313" key="4">
    <source>
        <dbReference type="Proteomes" id="UP001165065"/>
    </source>
</evidence>
<dbReference type="AlphaFoldDB" id="A0A9W7GGA9"/>
<protein>
    <submittedName>
        <fullName evidence="3">Uncharacterized protein</fullName>
    </submittedName>
</protein>
<gene>
    <name evidence="3" type="ORF">TrCOL_g9780</name>
</gene>
<dbReference type="InterPro" id="IPR036291">
    <property type="entry name" value="NAD(P)-bd_dom_sf"/>
</dbReference>
<dbReference type="Gene3D" id="3.40.50.720">
    <property type="entry name" value="NAD(P)-binding Rossmann-like Domain"/>
    <property type="match status" value="1"/>
</dbReference>